<keyword evidence="6 7" id="KW-0472">Membrane</keyword>
<feature type="transmembrane region" description="Helical" evidence="7">
    <location>
        <begin position="223"/>
        <end position="242"/>
    </location>
</feature>
<evidence type="ECO:0000256" key="5">
    <source>
        <dbReference type="ARBA" id="ARBA00022989"/>
    </source>
</evidence>
<dbReference type="PANTHER" id="PTHR30012">
    <property type="entry name" value="GENERAL SECRETION PATHWAY PROTEIN"/>
    <property type="match status" value="1"/>
</dbReference>
<dbReference type="Proteomes" id="UP001165492">
    <property type="component" value="Unassembled WGS sequence"/>
</dbReference>
<dbReference type="Gene3D" id="1.20.81.30">
    <property type="entry name" value="Type II secretion system (T2SS), domain F"/>
    <property type="match status" value="2"/>
</dbReference>
<name>A0ABS8HMX8_9FIRM</name>
<evidence type="ECO:0000313" key="9">
    <source>
        <dbReference type="EMBL" id="MCC5464550.1"/>
    </source>
</evidence>
<comment type="similarity">
    <text evidence="2">Belongs to the GSP F family.</text>
</comment>
<dbReference type="RefSeq" id="WP_229533982.1">
    <property type="nucleotide sequence ID" value="NZ_JAJHJB010000003.1"/>
</dbReference>
<evidence type="ECO:0000256" key="6">
    <source>
        <dbReference type="ARBA" id="ARBA00023136"/>
    </source>
</evidence>
<keyword evidence="5 7" id="KW-1133">Transmembrane helix</keyword>
<feature type="transmembrane region" description="Helical" evidence="7">
    <location>
        <begin position="376"/>
        <end position="397"/>
    </location>
</feature>
<proteinExistence type="inferred from homology"/>
<sequence length="406" mass="44472">MAKIFGYRAKDRNGQVLIGSILAESESAVAAHIREKGYFITQIKEEGGASLYNNLIDHLRSSSLKEISILCRLFATMIDAGLPLIASLDVLIAQTNNLRMKKALQNVYKKVKEGETLSRSLGDYPSIFPILMVNMVEVGEVGGLLDDVLNRLANHFEKEHKLNEKIKSALTYPAVVSVMASVSVIFIVTFVLPTFVQMFDNLKMELPLLTRILLATSNTLHNYALFLIAFIVVGTYGIKVAYQRESSRKMIDKLILKIPVVGMLSRKIGIARFSRTLSTLLHGGVPIITALDVVKKTTGNLSMMEVLEQAQAGIKEGMALASTLAQSKVFTPMVIQMISIGEESGALDKMLEKIADFYESDVDDVVGRLSSIIEPVIIGTLGVVIGLIVISIMIPIFDIITNPGNL</sequence>
<dbReference type="InterPro" id="IPR003004">
    <property type="entry name" value="GspF/PilC"/>
</dbReference>
<evidence type="ECO:0000256" key="1">
    <source>
        <dbReference type="ARBA" id="ARBA00004651"/>
    </source>
</evidence>
<dbReference type="PRINTS" id="PR00812">
    <property type="entry name" value="BCTERIALGSPF"/>
</dbReference>
<evidence type="ECO:0000313" key="10">
    <source>
        <dbReference type="Proteomes" id="UP001165492"/>
    </source>
</evidence>
<gene>
    <name evidence="9" type="ORF">LMF89_04120</name>
</gene>
<evidence type="ECO:0000256" key="3">
    <source>
        <dbReference type="ARBA" id="ARBA00022475"/>
    </source>
</evidence>
<dbReference type="Pfam" id="PF00482">
    <property type="entry name" value="T2SSF"/>
    <property type="match status" value="2"/>
</dbReference>
<dbReference type="InterPro" id="IPR042094">
    <property type="entry name" value="T2SS_GspF_sf"/>
</dbReference>
<evidence type="ECO:0000259" key="8">
    <source>
        <dbReference type="Pfam" id="PF00482"/>
    </source>
</evidence>
<feature type="domain" description="Type II secretion system protein GspF" evidence="8">
    <location>
        <begin position="273"/>
        <end position="395"/>
    </location>
</feature>
<comment type="subcellular location">
    <subcellularLocation>
        <location evidence="1">Cell membrane</location>
        <topology evidence="1">Multi-pass membrane protein</topology>
    </subcellularLocation>
</comment>
<accession>A0ABS8HMX8</accession>
<evidence type="ECO:0000256" key="4">
    <source>
        <dbReference type="ARBA" id="ARBA00022692"/>
    </source>
</evidence>
<protein>
    <submittedName>
        <fullName evidence="9">Type II secretion system F family protein</fullName>
    </submittedName>
</protein>
<dbReference type="InterPro" id="IPR018076">
    <property type="entry name" value="T2SS_GspF_dom"/>
</dbReference>
<organism evidence="9 10">
    <name type="scientific">Pelosinus baikalensis</name>
    <dbReference type="NCBI Taxonomy" id="2892015"/>
    <lineage>
        <taxon>Bacteria</taxon>
        <taxon>Bacillati</taxon>
        <taxon>Bacillota</taxon>
        <taxon>Negativicutes</taxon>
        <taxon>Selenomonadales</taxon>
        <taxon>Sporomusaceae</taxon>
        <taxon>Pelosinus</taxon>
    </lineage>
</organism>
<feature type="domain" description="Type II secretion system protein GspF" evidence="8">
    <location>
        <begin position="71"/>
        <end position="193"/>
    </location>
</feature>
<evidence type="ECO:0000256" key="7">
    <source>
        <dbReference type="SAM" id="Phobius"/>
    </source>
</evidence>
<evidence type="ECO:0000256" key="2">
    <source>
        <dbReference type="ARBA" id="ARBA00005745"/>
    </source>
</evidence>
<keyword evidence="4 7" id="KW-0812">Transmembrane</keyword>
<dbReference type="EMBL" id="JAJHJB010000003">
    <property type="protein sequence ID" value="MCC5464550.1"/>
    <property type="molecule type" value="Genomic_DNA"/>
</dbReference>
<reference evidence="9" key="1">
    <citation type="submission" date="2021-11" db="EMBL/GenBank/DDBJ databases">
        <title>Description of a new species Pelosinus isolated from the bottom sediments of Lake Baikal.</title>
        <authorList>
            <person name="Zakharyuk A."/>
        </authorList>
    </citation>
    <scope>NUCLEOTIDE SEQUENCE</scope>
    <source>
        <strain evidence="9">Bkl1</strain>
    </source>
</reference>
<keyword evidence="10" id="KW-1185">Reference proteome</keyword>
<keyword evidence="3" id="KW-1003">Cell membrane</keyword>
<comment type="caution">
    <text evidence="9">The sequence shown here is derived from an EMBL/GenBank/DDBJ whole genome shotgun (WGS) entry which is preliminary data.</text>
</comment>
<dbReference type="PANTHER" id="PTHR30012:SF0">
    <property type="entry name" value="TYPE II SECRETION SYSTEM PROTEIN F-RELATED"/>
    <property type="match status" value="1"/>
</dbReference>
<feature type="transmembrane region" description="Helical" evidence="7">
    <location>
        <begin position="170"/>
        <end position="196"/>
    </location>
</feature>